<accession>A0A1W1HL07</accession>
<evidence type="ECO:0000256" key="1">
    <source>
        <dbReference type="SAM" id="Phobius"/>
    </source>
</evidence>
<sequence length="238" mass="27358">MQIKIKNYHLANIIFAFFLSLSTATYLQTHWNSNNKGIYGSCSICEANSLDIARIPLPPDLSFFNTIFPANKDFIADLLWLKTAYLYGNITKQGAGYEYLTFYLDTITSLASKWKFPYIFAAVIITFEGNLKEDGYYFIEKGIKNLPDEWKLWLYKGYYIWKVKNDYKQASQIFAEASKKKGAPKYFAAVSTTLAMKSGDDDFAKRLALDVINTLDDQTIVNRILKKINNKKDENSEQ</sequence>
<dbReference type="OrthoDB" id="9783085at2"/>
<protein>
    <recommendedName>
        <fullName evidence="4">Tetratricopeptide repeat protein</fullName>
    </recommendedName>
</protein>
<dbReference type="AlphaFoldDB" id="A0A1W1HL07"/>
<dbReference type="EMBL" id="FWEV01000337">
    <property type="protein sequence ID" value="SLM33159.1"/>
    <property type="molecule type" value="Genomic_DNA"/>
</dbReference>
<evidence type="ECO:0000313" key="3">
    <source>
        <dbReference type="Proteomes" id="UP000191931"/>
    </source>
</evidence>
<keyword evidence="1" id="KW-0812">Transmembrane</keyword>
<evidence type="ECO:0008006" key="4">
    <source>
        <dbReference type="Google" id="ProtNLM"/>
    </source>
</evidence>
<name>A0A1W1HL07_9BACT</name>
<keyword evidence="1" id="KW-1133">Transmembrane helix</keyword>
<proteinExistence type="predicted"/>
<reference evidence="2 3" key="1">
    <citation type="submission" date="2017-03" db="EMBL/GenBank/DDBJ databases">
        <authorList>
            <person name="Afonso C.L."/>
            <person name="Miller P.J."/>
            <person name="Scott M.A."/>
            <person name="Spackman E."/>
            <person name="Goraichik I."/>
            <person name="Dimitrov K.M."/>
            <person name="Suarez D.L."/>
            <person name="Swayne D.E."/>
        </authorList>
    </citation>
    <scope>NUCLEOTIDE SEQUENCE [LARGE SCALE GENOMIC DNA]</scope>
    <source>
        <strain evidence="2">PRJEB14757</strain>
    </source>
</reference>
<dbReference type="STRING" id="1246637.MTBBW1_900026"/>
<dbReference type="Proteomes" id="UP000191931">
    <property type="component" value="Unassembled WGS sequence"/>
</dbReference>
<evidence type="ECO:0000313" key="2">
    <source>
        <dbReference type="EMBL" id="SLM33159.1"/>
    </source>
</evidence>
<dbReference type="RefSeq" id="WP_080803333.1">
    <property type="nucleotide sequence ID" value="NZ_LT828544.1"/>
</dbReference>
<feature type="transmembrane region" description="Helical" evidence="1">
    <location>
        <begin position="7"/>
        <end position="27"/>
    </location>
</feature>
<gene>
    <name evidence="2" type="ORF">MTBBW1_900026</name>
</gene>
<organism evidence="2 3">
    <name type="scientific">Desulfamplus magnetovallimortis</name>
    <dbReference type="NCBI Taxonomy" id="1246637"/>
    <lineage>
        <taxon>Bacteria</taxon>
        <taxon>Pseudomonadati</taxon>
        <taxon>Thermodesulfobacteriota</taxon>
        <taxon>Desulfobacteria</taxon>
        <taxon>Desulfobacterales</taxon>
        <taxon>Desulfobacteraceae</taxon>
        <taxon>Desulfamplus</taxon>
    </lineage>
</organism>
<keyword evidence="1" id="KW-0472">Membrane</keyword>
<keyword evidence="3" id="KW-1185">Reference proteome</keyword>